<dbReference type="OMA" id="KWEARSI"/>
<dbReference type="FunCoup" id="D8M3P6">
    <property type="interactions" value="178"/>
</dbReference>
<dbReference type="EC" id="3.1.1.97" evidence="6"/>
<comment type="catalytic activity">
    <reaction evidence="7">
        <text>diphthine methyl ester-[translation elongation factor 2] + H2O = diphthine-[translation elongation factor 2] + methanol + H(+)</text>
        <dbReference type="Rhea" id="RHEA:42656"/>
        <dbReference type="Rhea" id="RHEA-COMP:10172"/>
        <dbReference type="Rhea" id="RHEA-COMP:10173"/>
        <dbReference type="ChEBI" id="CHEBI:15377"/>
        <dbReference type="ChEBI" id="CHEBI:15378"/>
        <dbReference type="ChEBI" id="CHEBI:17790"/>
        <dbReference type="ChEBI" id="CHEBI:79005"/>
        <dbReference type="ChEBI" id="CHEBI:82696"/>
        <dbReference type="EC" id="3.1.1.97"/>
    </reaction>
</comment>
<keyword evidence="9" id="KW-1185">Reference proteome</keyword>
<keyword evidence="3" id="KW-0677">Repeat</keyword>
<evidence type="ECO:0000256" key="5">
    <source>
        <dbReference type="ARBA" id="ARBA00038092"/>
    </source>
</evidence>
<name>D8M3P6_BLAHO</name>
<dbReference type="PANTHER" id="PTHR46042">
    <property type="entry name" value="DIPHTHINE METHYLTRANSFERASE"/>
    <property type="match status" value="1"/>
</dbReference>
<protein>
    <recommendedName>
        <fullName evidence="6">methylated diphthine methylhydrolase</fullName>
        <ecNumber evidence="6">3.1.1.97</ecNumber>
    </recommendedName>
</protein>
<dbReference type="GO" id="GO:0005737">
    <property type="term" value="C:cytoplasm"/>
    <property type="evidence" value="ECO:0007669"/>
    <property type="project" value="TreeGrafter"/>
</dbReference>
<dbReference type="GO" id="GO:0017183">
    <property type="term" value="P:protein histidyl modification to diphthamide"/>
    <property type="evidence" value="ECO:0007669"/>
    <property type="project" value="TreeGrafter"/>
</dbReference>
<dbReference type="InterPro" id="IPR001680">
    <property type="entry name" value="WD40_rpt"/>
</dbReference>
<dbReference type="InterPro" id="IPR052415">
    <property type="entry name" value="Diphthine_MTase"/>
</dbReference>
<evidence type="ECO:0000256" key="7">
    <source>
        <dbReference type="ARBA" id="ARBA00047551"/>
    </source>
</evidence>
<dbReference type="Pfam" id="PF00400">
    <property type="entry name" value="WD40"/>
    <property type="match status" value="2"/>
</dbReference>
<organism evidence="8">
    <name type="scientific">Blastocystis hominis</name>
    <dbReference type="NCBI Taxonomy" id="12968"/>
    <lineage>
        <taxon>Eukaryota</taxon>
        <taxon>Sar</taxon>
        <taxon>Stramenopiles</taxon>
        <taxon>Bigyra</taxon>
        <taxon>Opalozoa</taxon>
        <taxon>Opalinata</taxon>
        <taxon>Blastocystidae</taxon>
        <taxon>Blastocystis</taxon>
    </lineage>
</organism>
<dbReference type="RefSeq" id="XP_012896567.1">
    <property type="nucleotide sequence ID" value="XM_013041113.1"/>
</dbReference>
<evidence type="ECO:0000313" key="8">
    <source>
        <dbReference type="EMBL" id="CBK22519.2"/>
    </source>
</evidence>
<dbReference type="SUPFAM" id="SSF50978">
    <property type="entry name" value="WD40 repeat-like"/>
    <property type="match status" value="1"/>
</dbReference>
<dbReference type="Proteomes" id="UP000008312">
    <property type="component" value="Unassembled WGS sequence"/>
</dbReference>
<dbReference type="GO" id="GO:0061685">
    <property type="term" value="F:diphthine methylesterase activity"/>
    <property type="evidence" value="ECO:0007669"/>
    <property type="project" value="UniProtKB-EC"/>
</dbReference>
<dbReference type="InterPro" id="IPR036322">
    <property type="entry name" value="WD40_repeat_dom_sf"/>
</dbReference>
<dbReference type="GeneID" id="24922584"/>
<dbReference type="OrthoDB" id="1930760at2759"/>
<evidence type="ECO:0000256" key="2">
    <source>
        <dbReference type="ARBA" id="ARBA00022574"/>
    </source>
</evidence>
<proteinExistence type="inferred from homology"/>
<evidence type="ECO:0000256" key="4">
    <source>
        <dbReference type="ARBA" id="ARBA00022801"/>
    </source>
</evidence>
<dbReference type="PANTHER" id="PTHR46042:SF1">
    <property type="entry name" value="DIPHTHINE METHYLTRANSFERASE"/>
    <property type="match status" value="1"/>
</dbReference>
<evidence type="ECO:0000256" key="3">
    <source>
        <dbReference type="ARBA" id="ARBA00022737"/>
    </source>
</evidence>
<dbReference type="InParanoid" id="D8M3P6"/>
<accession>D8M3P6</accession>
<dbReference type="EMBL" id="FN668650">
    <property type="protein sequence ID" value="CBK22519.2"/>
    <property type="molecule type" value="Genomic_DNA"/>
</dbReference>
<dbReference type="AlphaFoldDB" id="D8M3P6"/>
<dbReference type="SMART" id="SM00320">
    <property type="entry name" value="WD40"/>
    <property type="match status" value="2"/>
</dbReference>
<evidence type="ECO:0000256" key="1">
    <source>
        <dbReference type="ARBA" id="ARBA00005156"/>
    </source>
</evidence>
<evidence type="ECO:0000256" key="6">
    <source>
        <dbReference type="ARBA" id="ARBA00039131"/>
    </source>
</evidence>
<gene>
    <name evidence="8" type="ORF">GSBLH_T00006460001</name>
</gene>
<comment type="pathway">
    <text evidence="1">Protein modification; peptidyl-diphthamide biosynthesis.</text>
</comment>
<reference evidence="8" key="1">
    <citation type="submission" date="2010-02" db="EMBL/GenBank/DDBJ databases">
        <title>Sequencing and annotation of the Blastocystis hominis genome.</title>
        <authorList>
            <person name="Wincker P."/>
        </authorList>
    </citation>
    <scope>NUCLEOTIDE SEQUENCE</scope>
    <source>
        <strain evidence="8">Singapore isolate B</strain>
    </source>
</reference>
<evidence type="ECO:0000313" key="9">
    <source>
        <dbReference type="Proteomes" id="UP000008312"/>
    </source>
</evidence>
<dbReference type="Gene3D" id="2.130.10.10">
    <property type="entry name" value="YVTN repeat-like/Quinoprotein amine dehydrogenase"/>
    <property type="match status" value="1"/>
</dbReference>
<comment type="similarity">
    <text evidence="5">Belongs to the DPH7 family.</text>
</comment>
<keyword evidence="4" id="KW-0378">Hydrolase</keyword>
<keyword evidence="2" id="KW-0853">WD repeat</keyword>
<dbReference type="InterPro" id="IPR015943">
    <property type="entry name" value="WD40/YVTN_repeat-like_dom_sf"/>
</dbReference>
<sequence>MYNTLFNYDTTLFADSVEVIPNSYDGFFVSGTYQLDEATRKRDGCVVLHQLEGDNNHVHTFEKRSLSGILDMKFNPQCVGQKHTLALALSDGYLSLLPLDLSNPSNTVWGREERLLINDPSTICLSVDWSNQLNPSDTPLLAVSLSNGEVALCAVTNSGLQLQSKWFGHTLPYTTVPAEVWIASFDPSNSHLVFSGGDDGLLKQWDSRVFPASNTPVSITAGFEAGVTSICWNKHDAEYLTVGSYDGHIRMFDRRQMKRAVSDFDVENNAGIWRIKYKHNANFYLGENEQGNETTKNEFLVAAMRAGFCVMEYDENRQISAKVRYLEQGTESLAYGVDYINKKGCDLGKREGFVGSCSFYNHLMHVWDYSY</sequence>